<name>A0ABP9AVN4_9SPHI</name>
<feature type="domain" description="Thioredoxin" evidence="2">
    <location>
        <begin position="76"/>
        <end position="233"/>
    </location>
</feature>
<dbReference type="RefSeq" id="WP_345230969.1">
    <property type="nucleotide sequence ID" value="NZ_BAABIQ010000006.1"/>
</dbReference>
<dbReference type="InterPro" id="IPR001763">
    <property type="entry name" value="Rhodanese-like_dom"/>
</dbReference>
<dbReference type="Gene3D" id="3.40.250.10">
    <property type="entry name" value="Rhodanese-like domain"/>
    <property type="match status" value="1"/>
</dbReference>
<dbReference type="PROSITE" id="PS51352">
    <property type="entry name" value="THIOREDOXIN_2"/>
    <property type="match status" value="1"/>
</dbReference>
<dbReference type="SUPFAM" id="SSF52821">
    <property type="entry name" value="Rhodanese/Cell cycle control phosphatase"/>
    <property type="match status" value="1"/>
</dbReference>
<dbReference type="InterPro" id="IPR013766">
    <property type="entry name" value="Thioredoxin_domain"/>
</dbReference>
<organism evidence="3 4">
    <name type="scientific">Olivibacter ginsenosidimutans</name>
    <dbReference type="NCBI Taxonomy" id="1176537"/>
    <lineage>
        <taxon>Bacteria</taxon>
        <taxon>Pseudomonadati</taxon>
        <taxon>Bacteroidota</taxon>
        <taxon>Sphingobacteriia</taxon>
        <taxon>Sphingobacteriales</taxon>
        <taxon>Sphingobacteriaceae</taxon>
        <taxon>Olivibacter</taxon>
    </lineage>
</organism>
<evidence type="ECO:0000259" key="2">
    <source>
        <dbReference type="PROSITE" id="PS51352"/>
    </source>
</evidence>
<gene>
    <name evidence="3" type="ORF">GCM10023231_13240</name>
</gene>
<dbReference type="PANTHER" id="PTHR45663">
    <property type="entry name" value="GEO12009P1"/>
    <property type="match status" value="1"/>
</dbReference>
<proteinExistence type="predicted"/>
<comment type="caution">
    <text evidence="3">The sequence shown here is derived from an EMBL/GenBank/DDBJ whole genome shotgun (WGS) entry which is preliminary data.</text>
</comment>
<protein>
    <submittedName>
        <fullName evidence="3">Thioredoxin domain-containing protein</fullName>
    </submittedName>
</protein>
<evidence type="ECO:0000313" key="4">
    <source>
        <dbReference type="Proteomes" id="UP001501411"/>
    </source>
</evidence>
<reference evidence="4" key="1">
    <citation type="journal article" date="2019" name="Int. J. Syst. Evol. Microbiol.">
        <title>The Global Catalogue of Microorganisms (GCM) 10K type strain sequencing project: providing services to taxonomists for standard genome sequencing and annotation.</title>
        <authorList>
            <consortium name="The Broad Institute Genomics Platform"/>
            <consortium name="The Broad Institute Genome Sequencing Center for Infectious Disease"/>
            <person name="Wu L."/>
            <person name="Ma J."/>
        </authorList>
    </citation>
    <scope>NUCLEOTIDE SEQUENCE [LARGE SCALE GENOMIC DNA]</scope>
    <source>
        <strain evidence="4">JCM 18200</strain>
    </source>
</reference>
<sequence length="233" mass="26112">MKQLTVMLILTLAVKVVMSQETPKQQLPFKVFEEKLKAAGAHAQILDARSEEEYQQNHIKCAQSVPDEKEFQRITAHLSKNKPVFVYSIGNGRSGILANHLTKLGFKNVYEFPGGLSKWIGLGHPVESTVGEGLTLSEFNHQIISDKLVLVDVSSRYCGGCKKLKPVVEEVANTHQERLKLVNIEAYDNKQLTQQLAVEGLPTLILYKGQNVVWKKRGISSKEEILAQVSKYQ</sequence>
<accession>A0ABP9AVN4</accession>
<dbReference type="PROSITE" id="PS50206">
    <property type="entry name" value="RHODANESE_3"/>
    <property type="match status" value="1"/>
</dbReference>
<keyword evidence="4" id="KW-1185">Reference proteome</keyword>
<dbReference type="SUPFAM" id="SSF52833">
    <property type="entry name" value="Thioredoxin-like"/>
    <property type="match status" value="1"/>
</dbReference>
<evidence type="ECO:0000259" key="1">
    <source>
        <dbReference type="PROSITE" id="PS50206"/>
    </source>
</evidence>
<dbReference type="InterPro" id="IPR036873">
    <property type="entry name" value="Rhodanese-like_dom_sf"/>
</dbReference>
<dbReference type="Pfam" id="PF00581">
    <property type="entry name" value="Rhodanese"/>
    <property type="match status" value="1"/>
</dbReference>
<dbReference type="Gene3D" id="3.40.30.10">
    <property type="entry name" value="Glutaredoxin"/>
    <property type="match status" value="1"/>
</dbReference>
<evidence type="ECO:0000313" key="3">
    <source>
        <dbReference type="EMBL" id="GAA4786555.1"/>
    </source>
</evidence>
<dbReference type="CDD" id="cd00158">
    <property type="entry name" value="RHOD"/>
    <property type="match status" value="1"/>
</dbReference>
<dbReference type="CDD" id="cd02947">
    <property type="entry name" value="TRX_family"/>
    <property type="match status" value="1"/>
</dbReference>
<feature type="domain" description="Rhodanese" evidence="1">
    <location>
        <begin position="39"/>
        <end position="128"/>
    </location>
</feature>
<dbReference type="InterPro" id="IPR036249">
    <property type="entry name" value="Thioredoxin-like_sf"/>
</dbReference>
<dbReference type="Pfam" id="PF00085">
    <property type="entry name" value="Thioredoxin"/>
    <property type="match status" value="1"/>
</dbReference>
<dbReference type="EMBL" id="BAABIQ010000006">
    <property type="protein sequence ID" value="GAA4786555.1"/>
    <property type="molecule type" value="Genomic_DNA"/>
</dbReference>
<dbReference type="PANTHER" id="PTHR45663:SF11">
    <property type="entry name" value="GEO12009P1"/>
    <property type="match status" value="1"/>
</dbReference>
<dbReference type="Proteomes" id="UP001501411">
    <property type="component" value="Unassembled WGS sequence"/>
</dbReference>
<dbReference type="SMART" id="SM00450">
    <property type="entry name" value="RHOD"/>
    <property type="match status" value="1"/>
</dbReference>